<reference evidence="8" key="1">
    <citation type="submission" date="2020-05" db="EMBL/GenBank/DDBJ databases">
        <title>Phylogenomic resolution of chytrid fungi.</title>
        <authorList>
            <person name="Stajich J.E."/>
            <person name="Amses K."/>
            <person name="Simmons R."/>
            <person name="Seto K."/>
            <person name="Myers J."/>
            <person name="Bonds A."/>
            <person name="Quandt C.A."/>
            <person name="Barry K."/>
            <person name="Liu P."/>
            <person name="Grigoriev I."/>
            <person name="Longcore J.E."/>
            <person name="James T.Y."/>
        </authorList>
    </citation>
    <scope>NUCLEOTIDE SEQUENCE</scope>
    <source>
        <strain evidence="8">JEL0476</strain>
    </source>
</reference>
<comment type="subcellular location">
    <subcellularLocation>
        <location evidence="1">Cytoplasm</location>
    </subcellularLocation>
</comment>
<dbReference type="AlphaFoldDB" id="A0AAD5XVP1"/>
<organism evidence="8 9">
    <name type="scientific">Clydaea vesicula</name>
    <dbReference type="NCBI Taxonomy" id="447962"/>
    <lineage>
        <taxon>Eukaryota</taxon>
        <taxon>Fungi</taxon>
        <taxon>Fungi incertae sedis</taxon>
        <taxon>Chytridiomycota</taxon>
        <taxon>Chytridiomycota incertae sedis</taxon>
        <taxon>Chytridiomycetes</taxon>
        <taxon>Lobulomycetales</taxon>
        <taxon>Lobulomycetaceae</taxon>
        <taxon>Clydaea</taxon>
    </lineage>
</organism>
<evidence type="ECO:0000256" key="2">
    <source>
        <dbReference type="ARBA" id="ARBA00022490"/>
    </source>
</evidence>
<dbReference type="InterPro" id="IPR036872">
    <property type="entry name" value="CH_dom_sf"/>
</dbReference>
<feature type="compositionally biased region" description="Polar residues" evidence="5">
    <location>
        <begin position="725"/>
        <end position="742"/>
    </location>
</feature>
<sequence>MVEKREAIVSWVNSLVQTKISSITELSDGNAISHILTGMDNKWFKQSQLQNSHSESTVGWVFKFNNLKKLYKLILSYYEEELNLPTSNLIAPNLNAIAKENDEQEIIKFVDIILALVVQCKNNQPFITKIQELESAYQQVLMVAIEQTIQRLNSTSSPVDGKRLSNPDINGKSPQILELEKQNKILKEQIENFKSNTYELSNENKDLKFKLSELENTVNSKSETGQIDFLLKNEISNLKSDLQKSQDKLLESQLLAEKQSSTIVELTKKSEEDHLKALEAVKLKDQLDEFRHLADKLQKSEALIEKYKKKIEDNFDLKKKFKILEDENSMLNSRQFEMENEFKKLNSYKPLMETYKDQIKTLEEKTNVLQVQVSKSDFEIRENKIKVERLEQEKRAAIELSSTLEDRLREIELGGDIGQPNMSLDGELAGDFTSSDSLRQKIVQLERQLEKFKGSNPEDNLEQRIILLENLLEDSNRMKSKFEDDYLSLYQKNLQLENEIKQNASGPQSLQLKLVEKEQIINDLYRKLDKGQEVKENSLETMKLRQQVEELLQKERISEAKLNKLAGEKEQLVENAIELKERVSVEEKKNSDLRAMLAAVESEEAVDGEKRNSKLVEATQKLVQLKQQNEGLHNALKQAKDRILSFEKSIKELKSQPNKENFNEAKISYEALLKEKDLEIQKLILEVKDVRNSCSKESRLISSAFHQLGMKIQQKEIYGISLNGSGTLSGEGSSKNASSWLKSQRKELDNHLKRK</sequence>
<gene>
    <name evidence="8" type="ORF">HK099_004356</name>
</gene>
<keyword evidence="9" id="KW-1185">Reference proteome</keyword>
<dbReference type="SUPFAM" id="SSF116907">
    <property type="entry name" value="Hook domain"/>
    <property type="match status" value="1"/>
</dbReference>
<evidence type="ECO:0000256" key="3">
    <source>
        <dbReference type="ARBA" id="ARBA00023054"/>
    </source>
</evidence>
<feature type="region of interest" description="Disordered" evidence="5">
    <location>
        <begin position="725"/>
        <end position="755"/>
    </location>
</feature>
<feature type="domain" description="Hook C-terminal" evidence="6">
    <location>
        <begin position="186"/>
        <end position="566"/>
    </location>
</feature>
<feature type="coiled-coil region" evidence="4">
    <location>
        <begin position="615"/>
        <end position="693"/>
    </location>
</feature>
<evidence type="ECO:0000313" key="8">
    <source>
        <dbReference type="EMBL" id="KAJ3220450.1"/>
    </source>
</evidence>
<dbReference type="Pfam" id="PF19047">
    <property type="entry name" value="HOOK_N"/>
    <property type="match status" value="1"/>
</dbReference>
<dbReference type="InterPro" id="IPR008636">
    <property type="entry name" value="Hook_C"/>
</dbReference>
<feature type="coiled-coil region" evidence="4">
    <location>
        <begin position="534"/>
        <end position="589"/>
    </location>
</feature>
<feature type="coiled-coil region" evidence="4">
    <location>
        <begin position="280"/>
        <end position="310"/>
    </location>
</feature>
<dbReference type="GO" id="GO:0005815">
    <property type="term" value="C:microtubule organizing center"/>
    <property type="evidence" value="ECO:0007669"/>
    <property type="project" value="TreeGrafter"/>
</dbReference>
<comment type="caution">
    <text evidence="8">The sequence shown here is derived from an EMBL/GenBank/DDBJ whole genome shotgun (WGS) entry which is preliminary data.</text>
</comment>
<keyword evidence="2" id="KW-0963">Cytoplasm</keyword>
<evidence type="ECO:0000259" key="6">
    <source>
        <dbReference type="Pfam" id="PF05622"/>
    </source>
</evidence>
<dbReference type="Pfam" id="PF05622">
    <property type="entry name" value="HOOK"/>
    <property type="match status" value="1"/>
</dbReference>
<dbReference type="PANTHER" id="PTHR18947">
    <property type="entry name" value="HOOK PROTEINS"/>
    <property type="match status" value="1"/>
</dbReference>
<dbReference type="PANTHER" id="PTHR18947:SF28">
    <property type="entry name" value="GIRDIN, ISOFORM A"/>
    <property type="match status" value="1"/>
</dbReference>
<dbReference type="Proteomes" id="UP001211065">
    <property type="component" value="Unassembled WGS sequence"/>
</dbReference>
<dbReference type="EMBL" id="JADGJW010000302">
    <property type="protein sequence ID" value="KAJ3220450.1"/>
    <property type="molecule type" value="Genomic_DNA"/>
</dbReference>
<feature type="coiled-coil region" evidence="4">
    <location>
        <begin position="435"/>
        <end position="478"/>
    </location>
</feature>
<dbReference type="GO" id="GO:0031122">
    <property type="term" value="P:cytoplasmic microtubule organization"/>
    <property type="evidence" value="ECO:0007669"/>
    <property type="project" value="InterPro"/>
</dbReference>
<dbReference type="InterPro" id="IPR043936">
    <property type="entry name" value="HOOK_N"/>
</dbReference>
<dbReference type="GO" id="GO:0005737">
    <property type="term" value="C:cytoplasm"/>
    <property type="evidence" value="ECO:0007669"/>
    <property type="project" value="UniProtKB-SubCell"/>
</dbReference>
<dbReference type="GO" id="GO:0008017">
    <property type="term" value="F:microtubule binding"/>
    <property type="evidence" value="ECO:0007669"/>
    <property type="project" value="InterPro"/>
</dbReference>
<dbReference type="GO" id="GO:0030705">
    <property type="term" value="P:cytoskeleton-dependent intracellular transport"/>
    <property type="evidence" value="ECO:0007669"/>
    <property type="project" value="InterPro"/>
</dbReference>
<proteinExistence type="predicted"/>
<evidence type="ECO:0000313" key="9">
    <source>
        <dbReference type="Proteomes" id="UP001211065"/>
    </source>
</evidence>
<feature type="compositionally biased region" description="Basic and acidic residues" evidence="5">
    <location>
        <begin position="744"/>
        <end position="755"/>
    </location>
</feature>
<feature type="coiled-coil region" evidence="4">
    <location>
        <begin position="352"/>
        <end position="407"/>
    </location>
</feature>
<evidence type="ECO:0000256" key="5">
    <source>
        <dbReference type="SAM" id="MobiDB-lite"/>
    </source>
</evidence>
<dbReference type="GO" id="GO:0051959">
    <property type="term" value="F:dynein light intermediate chain binding"/>
    <property type="evidence" value="ECO:0007669"/>
    <property type="project" value="TreeGrafter"/>
</dbReference>
<keyword evidence="3 4" id="KW-0175">Coiled coil</keyword>
<dbReference type="Gene3D" id="1.10.418.10">
    <property type="entry name" value="Calponin-like domain"/>
    <property type="match status" value="1"/>
</dbReference>
<dbReference type="CDD" id="cd22211">
    <property type="entry name" value="HkD_SF"/>
    <property type="match status" value="1"/>
</dbReference>
<evidence type="ECO:0000259" key="7">
    <source>
        <dbReference type="Pfam" id="PF19047"/>
    </source>
</evidence>
<name>A0AAD5XVP1_9FUNG</name>
<evidence type="ECO:0000256" key="4">
    <source>
        <dbReference type="SAM" id="Coils"/>
    </source>
</evidence>
<feature type="domain" description="HOOK N-terminal" evidence="7">
    <location>
        <begin position="6"/>
        <end position="146"/>
    </location>
</feature>
<feature type="coiled-coil region" evidence="4">
    <location>
        <begin position="176"/>
        <end position="224"/>
    </location>
</feature>
<protein>
    <submittedName>
        <fullName evidence="8">Uncharacterized protein</fullName>
    </submittedName>
</protein>
<evidence type="ECO:0000256" key="1">
    <source>
        <dbReference type="ARBA" id="ARBA00004496"/>
    </source>
</evidence>
<accession>A0AAD5XVP1</accession>